<dbReference type="AlphaFoldDB" id="A0A2P6NDF2"/>
<dbReference type="InterPro" id="IPR029058">
    <property type="entry name" value="AB_hydrolase_fold"/>
</dbReference>
<dbReference type="GO" id="GO:0008173">
    <property type="term" value="F:RNA methyltransferase activity"/>
    <property type="evidence" value="ECO:0007669"/>
    <property type="project" value="UniProtKB-ARBA"/>
</dbReference>
<comment type="caution">
    <text evidence="5">The sequence shown here is derived from an EMBL/GenBank/DDBJ whole genome shotgun (WGS) entry which is preliminary data.</text>
</comment>
<accession>A0A2P6NDF2</accession>
<dbReference type="PANTHER" id="PTHR22809">
    <property type="entry name" value="METHYLTRANSFERASE-RELATED"/>
    <property type="match status" value="1"/>
</dbReference>
<reference evidence="5 6" key="1">
    <citation type="journal article" date="2018" name="Genome Biol. Evol.">
        <title>Multiple Roots of Fruiting Body Formation in Amoebozoa.</title>
        <authorList>
            <person name="Hillmann F."/>
            <person name="Forbes G."/>
            <person name="Novohradska S."/>
            <person name="Ferling I."/>
            <person name="Riege K."/>
            <person name="Groth M."/>
            <person name="Westermann M."/>
            <person name="Marz M."/>
            <person name="Spaller T."/>
            <person name="Winckler T."/>
            <person name="Schaap P."/>
            <person name="Glockner G."/>
        </authorList>
    </citation>
    <scope>NUCLEOTIDE SEQUENCE [LARGE SCALE GENOMIC DNA]</scope>
    <source>
        <strain evidence="5 6">Jena</strain>
    </source>
</reference>
<dbReference type="STRING" id="1890364.A0A2P6NDF2"/>
<keyword evidence="2" id="KW-0489">Methyltransferase</keyword>
<dbReference type="Proteomes" id="UP000241769">
    <property type="component" value="Unassembled WGS sequence"/>
</dbReference>
<dbReference type="GO" id="GO:0008757">
    <property type="term" value="F:S-adenosylmethionine-dependent methyltransferase activity"/>
    <property type="evidence" value="ECO:0007669"/>
    <property type="project" value="UniProtKB-ARBA"/>
</dbReference>
<evidence type="ECO:0000256" key="3">
    <source>
        <dbReference type="ARBA" id="ARBA00022679"/>
    </source>
</evidence>
<dbReference type="GO" id="GO:0016787">
    <property type="term" value="F:hydrolase activity"/>
    <property type="evidence" value="ECO:0007669"/>
    <property type="project" value="UniProtKB-KW"/>
</dbReference>
<dbReference type="InterPro" id="IPR029063">
    <property type="entry name" value="SAM-dependent_MTases_sf"/>
</dbReference>
<dbReference type="InterPro" id="IPR000073">
    <property type="entry name" value="AB_hydrolase_1"/>
</dbReference>
<protein>
    <submittedName>
        <fullName evidence="5">Abhydrolase domain containing 4</fullName>
    </submittedName>
</protein>
<dbReference type="Pfam" id="PF00561">
    <property type="entry name" value="Abhydrolase_1"/>
    <property type="match status" value="1"/>
</dbReference>
<keyword evidence="3" id="KW-0808">Transferase</keyword>
<dbReference type="PANTHER" id="PTHR22809:SF5">
    <property type="entry name" value="TRNA N(3)-METHYLCYTIDINE METHYLTRANSFERASE METTL6"/>
    <property type="match status" value="1"/>
</dbReference>
<dbReference type="SUPFAM" id="SSF53335">
    <property type="entry name" value="S-adenosyl-L-methionine-dependent methyltransferases"/>
    <property type="match status" value="1"/>
</dbReference>
<dbReference type="EMBL" id="MDYQ01000113">
    <property type="protein sequence ID" value="PRP81952.1"/>
    <property type="molecule type" value="Genomic_DNA"/>
</dbReference>
<dbReference type="Pfam" id="PF13489">
    <property type="entry name" value="Methyltransf_23"/>
    <property type="match status" value="1"/>
</dbReference>
<evidence type="ECO:0000256" key="2">
    <source>
        <dbReference type="ARBA" id="ARBA00022603"/>
    </source>
</evidence>
<dbReference type="GO" id="GO:0032259">
    <property type="term" value="P:methylation"/>
    <property type="evidence" value="ECO:0007669"/>
    <property type="project" value="UniProtKB-KW"/>
</dbReference>
<evidence type="ECO:0000256" key="1">
    <source>
        <dbReference type="ARBA" id="ARBA00009725"/>
    </source>
</evidence>
<dbReference type="PRINTS" id="PR00111">
    <property type="entry name" value="ABHYDROLASE"/>
</dbReference>
<dbReference type="InParanoid" id="A0A2P6NDF2"/>
<feature type="domain" description="AB hydrolase-1" evidence="4">
    <location>
        <begin position="434"/>
        <end position="690"/>
    </location>
</feature>
<proteinExistence type="inferred from homology"/>
<dbReference type="Gene3D" id="3.40.50.1820">
    <property type="entry name" value="alpha/beta hydrolase"/>
    <property type="match status" value="1"/>
</dbReference>
<evidence type="ECO:0000259" key="4">
    <source>
        <dbReference type="Pfam" id="PF00561"/>
    </source>
</evidence>
<dbReference type="InterPro" id="IPR026113">
    <property type="entry name" value="METTL2/6/8-like"/>
</dbReference>
<keyword evidence="5" id="KW-0378">Hydrolase</keyword>
<comment type="similarity">
    <text evidence="1">Belongs to the methyltransferase superfamily. METL family.</text>
</comment>
<name>A0A2P6NDF2_9EUKA</name>
<sequence>MTTDYQIGKKTNQVPKFWIDKYEKEASKYWDKFYKSNTTNFFKDRHWIFRQFPELYPAFDGWKFASEGEEPKNFDLPELPESPVVRLMEVGCGVGNTIYPLLEGCPHLFTYAFDFAPTAVKLVKENINYKEGRCKAFVCDVTSEEIPDMVEDESLDFITMFFVLSAIAPEKMVDSLKRLRRTLKSGGKILFRDYAVGDMAQLRFEAPRKDKEANRLSENFYVRKDGTRAYYFELEELQKLFKEAGYEIEENVVVERYVENPEIQRTHSNLDFECVSETLLEGRSAASPSSPNLFQNLRLLTYSNPIGDSNSPFSGSVWVAPKQKPKKTEKAGTVTTSTKSVEDVIQRTVNDPNVNESDDRMRRFIVSQLEVIEDCTIIRLSSSRWVPTSLREMEATERELLSKCGVDFEQSLVKINTSTDEVAYVNTVKVGSGPPLLLVHGFAAGIGLWVGNLAELSKHNTIYAIDLVGFGRSTRHPFRGKSPEEAENYFLDMIEGWRLASGLEGKINLLGHSFGGYLVGAYALKYPQHIDHLILADPWGLPPSPDASQQKYSLQWTIAKTIINNFTPLATVRGAGPYGPGLVAKFRADLPLKFWHLHETDVVTRYIYHINAQEPEGERAFALLSKNLVYPALPLRDRLLHLQRDIPIAFIYGDHTWMDAGTGQRVAEALGDRAEFHLIENSGHHCYIDNYDMFNEKTLVLLHDICTQGVFSDQSVCLVKR</sequence>
<organism evidence="5 6">
    <name type="scientific">Planoprotostelium fungivorum</name>
    <dbReference type="NCBI Taxonomy" id="1890364"/>
    <lineage>
        <taxon>Eukaryota</taxon>
        <taxon>Amoebozoa</taxon>
        <taxon>Evosea</taxon>
        <taxon>Variosea</taxon>
        <taxon>Cavosteliida</taxon>
        <taxon>Cavosteliaceae</taxon>
        <taxon>Planoprotostelium</taxon>
    </lineage>
</organism>
<keyword evidence="6" id="KW-1185">Reference proteome</keyword>
<evidence type="ECO:0000313" key="6">
    <source>
        <dbReference type="Proteomes" id="UP000241769"/>
    </source>
</evidence>
<dbReference type="OrthoDB" id="417697at2759"/>
<evidence type="ECO:0000313" key="5">
    <source>
        <dbReference type="EMBL" id="PRP81952.1"/>
    </source>
</evidence>
<gene>
    <name evidence="5" type="ORF">PROFUN_10524</name>
</gene>
<dbReference type="Gene3D" id="3.40.50.150">
    <property type="entry name" value="Vaccinia Virus protein VP39"/>
    <property type="match status" value="1"/>
</dbReference>
<dbReference type="SUPFAM" id="SSF53474">
    <property type="entry name" value="alpha/beta-Hydrolases"/>
    <property type="match status" value="1"/>
</dbReference>
<dbReference type="CDD" id="cd02440">
    <property type="entry name" value="AdoMet_MTases"/>
    <property type="match status" value="1"/>
</dbReference>